<proteinExistence type="predicted"/>
<sequence length="168" mass="19280">MRNLLLLFLLLIVSSCKKSTSEPNTSDFIDGYIGLSVADKEYNDLLDPKNSAAYMYSDFVIEYLDERGNPLKNIKSNFQITTQAPYILKLNFPKPLKYDAEQYTYYASVKIGNNPRNIIKVNYIQIPESITKDKILLNDEVWIDDKLVWAPHFSIMYPPIVVNATSAK</sequence>
<dbReference type="RefSeq" id="WP_225553687.1">
    <property type="nucleotide sequence ID" value="NZ_JADEYP010000020.1"/>
</dbReference>
<dbReference type="Proteomes" id="UP001165302">
    <property type="component" value="Unassembled WGS sequence"/>
</dbReference>
<evidence type="ECO:0000313" key="3">
    <source>
        <dbReference type="Proteomes" id="UP001165302"/>
    </source>
</evidence>
<keyword evidence="3" id="KW-1185">Reference proteome</keyword>
<organism evidence="2 3">
    <name type="scientific">Sphingobacterium bovistauri</name>
    <dbReference type="NCBI Taxonomy" id="2781959"/>
    <lineage>
        <taxon>Bacteria</taxon>
        <taxon>Pseudomonadati</taxon>
        <taxon>Bacteroidota</taxon>
        <taxon>Sphingobacteriia</taxon>
        <taxon>Sphingobacteriales</taxon>
        <taxon>Sphingobacteriaceae</taxon>
        <taxon>Sphingobacterium</taxon>
    </lineage>
</organism>
<evidence type="ECO:0000256" key="1">
    <source>
        <dbReference type="SAM" id="SignalP"/>
    </source>
</evidence>
<accession>A0ABS7Z7Z4</accession>
<evidence type="ECO:0000313" key="2">
    <source>
        <dbReference type="EMBL" id="MCA5005702.1"/>
    </source>
</evidence>
<feature type="signal peptide" evidence="1">
    <location>
        <begin position="1"/>
        <end position="18"/>
    </location>
</feature>
<name>A0ABS7Z7Z4_9SPHI</name>
<protein>
    <submittedName>
        <fullName evidence="2">Uncharacterized protein</fullName>
    </submittedName>
</protein>
<dbReference type="EMBL" id="JADEYP010000020">
    <property type="protein sequence ID" value="MCA5005702.1"/>
    <property type="molecule type" value="Genomic_DNA"/>
</dbReference>
<feature type="chain" id="PRO_5045523620" evidence="1">
    <location>
        <begin position="19"/>
        <end position="168"/>
    </location>
</feature>
<dbReference type="PROSITE" id="PS51257">
    <property type="entry name" value="PROKAR_LIPOPROTEIN"/>
    <property type="match status" value="1"/>
</dbReference>
<gene>
    <name evidence="2" type="ORF">IPZ78_11115</name>
</gene>
<reference evidence="2" key="1">
    <citation type="submission" date="2020-10" db="EMBL/GenBank/DDBJ databases">
        <authorList>
            <person name="Lu T."/>
            <person name="Wang Q."/>
            <person name="Han X."/>
        </authorList>
    </citation>
    <scope>NUCLEOTIDE SEQUENCE</scope>
    <source>
        <strain evidence="2">WQ 366</strain>
    </source>
</reference>
<keyword evidence="1" id="KW-0732">Signal</keyword>
<comment type="caution">
    <text evidence="2">The sequence shown here is derived from an EMBL/GenBank/DDBJ whole genome shotgun (WGS) entry which is preliminary data.</text>
</comment>